<dbReference type="OrthoDB" id="188042at2759"/>
<protein>
    <recommendedName>
        <fullName evidence="3">Vacuolar protein sorting-associated protein 62</fullName>
    </recommendedName>
</protein>
<dbReference type="Pfam" id="PF06101">
    <property type="entry name" value="Vps62"/>
    <property type="match status" value="1"/>
</dbReference>
<comment type="caution">
    <text evidence="1">The sequence shown here is derived from an EMBL/GenBank/DDBJ whole genome shotgun (WGS) entry which is preliminary data.</text>
</comment>
<dbReference type="RefSeq" id="XP_022498313.1">
    <property type="nucleotide sequence ID" value="XM_022645748.1"/>
</dbReference>
<keyword evidence="2" id="KW-1185">Reference proteome</keyword>
<dbReference type="EMBL" id="LVCJ01000052">
    <property type="protein sequence ID" value="OAL33301.1"/>
    <property type="molecule type" value="Genomic_DNA"/>
</dbReference>
<dbReference type="GeneID" id="34590874"/>
<dbReference type="PANTHER" id="PTHR48174:SF5">
    <property type="entry name" value="VACUOLAR PROTEIN SORTING-ASSOCIATED PROTEIN 62"/>
    <property type="match status" value="1"/>
</dbReference>
<dbReference type="InterPro" id="IPR009291">
    <property type="entry name" value="Vps62"/>
</dbReference>
<evidence type="ECO:0000313" key="2">
    <source>
        <dbReference type="Proteomes" id="UP000185904"/>
    </source>
</evidence>
<reference evidence="1 2" key="1">
    <citation type="submission" date="2016-03" db="EMBL/GenBank/DDBJ databases">
        <title>The draft genome sequence of Fonsecaea nubica causative agent of cutaneous subcutaneous infection in human host.</title>
        <authorList>
            <person name="Costa F."/>
            <person name="Sybren D.H."/>
            <person name="Raittz R.T."/>
            <person name="Weiss V.A."/>
            <person name="Leao A.C."/>
            <person name="Gomes R."/>
            <person name="De Souza E.M."/>
            <person name="Pedrosa F.O."/>
            <person name="Steffens M.B."/>
            <person name="Bombassaro A."/>
            <person name="Tadra-Sfeir M.Z."/>
            <person name="Moreno L.F."/>
            <person name="Najafzadeh M.J."/>
            <person name="Felipe M.S."/>
            <person name="Teixeira M."/>
            <person name="Sun J."/>
            <person name="Xi L."/>
            <person name="Castro M.A."/>
            <person name="Vicente V.A."/>
        </authorList>
    </citation>
    <scope>NUCLEOTIDE SEQUENCE [LARGE SCALE GENOMIC DNA]</scope>
    <source>
        <strain evidence="1 2">CBS 269.64</strain>
    </source>
</reference>
<name>A0A178CWL5_9EURO</name>
<dbReference type="AlphaFoldDB" id="A0A178CWL5"/>
<dbReference type="Proteomes" id="UP000185904">
    <property type="component" value="Unassembled WGS sequence"/>
</dbReference>
<organism evidence="1 2">
    <name type="scientific">Fonsecaea nubica</name>
    <dbReference type="NCBI Taxonomy" id="856822"/>
    <lineage>
        <taxon>Eukaryota</taxon>
        <taxon>Fungi</taxon>
        <taxon>Dikarya</taxon>
        <taxon>Ascomycota</taxon>
        <taxon>Pezizomycotina</taxon>
        <taxon>Eurotiomycetes</taxon>
        <taxon>Chaetothyriomycetidae</taxon>
        <taxon>Chaetothyriales</taxon>
        <taxon>Herpotrichiellaceae</taxon>
        <taxon>Fonsecaea</taxon>
    </lineage>
</organism>
<evidence type="ECO:0000313" key="1">
    <source>
        <dbReference type="EMBL" id="OAL33301.1"/>
    </source>
</evidence>
<sequence length="414" mass="45435">MPHPMTDTPSTSQIQNLQSRWWSHLEMDVLDAISQDCDARLGPFKSVPLFPSHKDDQIKMRVSQDYLVLFYLLAGSVAAIEHEKRTTVPAFVRQYADKNVLTTAPVLFLDPMEAFFPSSIALQVANSHPEDFDGQNISPPAPLTLTNLDSLNQFSNNGRNVSLTSDQGIRALPPWFHGVEPNPDGSLPCNTTASAVVTVEKPDNILDAFFFFFYAYNRGDWIFGLPVLELGDHVGDWEHVMVRFQNETPHAIWYSQHSSGQAFTFSAVQKFQTGARPIVYPANGTHANYATPGAHPLNITGLNLGTGLPISPVTDETGRGPLWDPLHNALFYSFDNASQKFTAYNARDPTAWLDFAGVWGDVQLPLNATGQVDLLGQIKFVSGPTGPKFKGLGRNNVCNTADEASCVVLTSLGA</sequence>
<accession>A0A178CWL5</accession>
<gene>
    <name evidence="1" type="ORF">AYO20_07463</name>
</gene>
<dbReference type="PANTHER" id="PTHR48174">
    <property type="entry name" value="DUF946 FAMILY PROTEIN"/>
    <property type="match status" value="1"/>
</dbReference>
<evidence type="ECO:0008006" key="3">
    <source>
        <dbReference type="Google" id="ProtNLM"/>
    </source>
</evidence>
<proteinExistence type="predicted"/>